<gene>
    <name evidence="1" type="ORF">BV25DRAFT_1826178</name>
</gene>
<accession>A0ACB8T0J5</accession>
<organism evidence="1 2">
    <name type="scientific">Artomyces pyxidatus</name>
    <dbReference type="NCBI Taxonomy" id="48021"/>
    <lineage>
        <taxon>Eukaryota</taxon>
        <taxon>Fungi</taxon>
        <taxon>Dikarya</taxon>
        <taxon>Basidiomycota</taxon>
        <taxon>Agaricomycotina</taxon>
        <taxon>Agaricomycetes</taxon>
        <taxon>Russulales</taxon>
        <taxon>Auriscalpiaceae</taxon>
        <taxon>Artomyces</taxon>
    </lineage>
</organism>
<keyword evidence="2" id="KW-1185">Reference proteome</keyword>
<dbReference type="EMBL" id="MU277210">
    <property type="protein sequence ID" value="KAI0061887.1"/>
    <property type="molecule type" value="Genomic_DNA"/>
</dbReference>
<evidence type="ECO:0000313" key="2">
    <source>
        <dbReference type="Proteomes" id="UP000814140"/>
    </source>
</evidence>
<name>A0ACB8T0J5_9AGAM</name>
<proteinExistence type="predicted"/>
<protein>
    <submittedName>
        <fullName evidence="1">GroES-like protein</fullName>
    </submittedName>
</protein>
<reference evidence="1" key="1">
    <citation type="submission" date="2021-03" db="EMBL/GenBank/DDBJ databases">
        <authorList>
            <consortium name="DOE Joint Genome Institute"/>
            <person name="Ahrendt S."/>
            <person name="Looney B.P."/>
            <person name="Miyauchi S."/>
            <person name="Morin E."/>
            <person name="Drula E."/>
            <person name="Courty P.E."/>
            <person name="Chicoki N."/>
            <person name="Fauchery L."/>
            <person name="Kohler A."/>
            <person name="Kuo A."/>
            <person name="Labutti K."/>
            <person name="Pangilinan J."/>
            <person name="Lipzen A."/>
            <person name="Riley R."/>
            <person name="Andreopoulos W."/>
            <person name="He G."/>
            <person name="Johnson J."/>
            <person name="Barry K.W."/>
            <person name="Grigoriev I.V."/>
            <person name="Nagy L."/>
            <person name="Hibbett D."/>
            <person name="Henrissat B."/>
            <person name="Matheny P.B."/>
            <person name="Labbe J."/>
            <person name="Martin F."/>
        </authorList>
    </citation>
    <scope>NUCLEOTIDE SEQUENCE</scope>
    <source>
        <strain evidence="1">HHB10654</strain>
    </source>
</reference>
<reference evidence="1" key="2">
    <citation type="journal article" date="2022" name="New Phytol.">
        <title>Evolutionary transition to the ectomycorrhizal habit in the genomes of a hyperdiverse lineage of mushroom-forming fungi.</title>
        <authorList>
            <person name="Looney B."/>
            <person name="Miyauchi S."/>
            <person name="Morin E."/>
            <person name="Drula E."/>
            <person name="Courty P.E."/>
            <person name="Kohler A."/>
            <person name="Kuo A."/>
            <person name="LaButti K."/>
            <person name="Pangilinan J."/>
            <person name="Lipzen A."/>
            <person name="Riley R."/>
            <person name="Andreopoulos W."/>
            <person name="He G."/>
            <person name="Johnson J."/>
            <person name="Nolan M."/>
            <person name="Tritt A."/>
            <person name="Barry K.W."/>
            <person name="Grigoriev I.V."/>
            <person name="Nagy L.G."/>
            <person name="Hibbett D."/>
            <person name="Henrissat B."/>
            <person name="Matheny P.B."/>
            <person name="Labbe J."/>
            <person name="Martin F.M."/>
        </authorList>
    </citation>
    <scope>NUCLEOTIDE SEQUENCE</scope>
    <source>
        <strain evidence="1">HHB10654</strain>
    </source>
</reference>
<evidence type="ECO:0000313" key="1">
    <source>
        <dbReference type="EMBL" id="KAI0061887.1"/>
    </source>
</evidence>
<dbReference type="Proteomes" id="UP000814140">
    <property type="component" value="Unassembled WGS sequence"/>
</dbReference>
<sequence>MSLLKQYASVVSAEGAPILKQVDIHRPGPGEVLIKVIAASQTPSDWKTAERARVTGAVLGLDYAGVVAEVGADVPETVRHVGERVCGFVHGGTTHRGSFCEYLVGSARYGIVAIPDSWSFEDAASVGCAGLTVMQSFYETYPSLPTPLAPAAEPFPILIYGGSSSVGIYAIQVAKLSGLHVIATASKRNFELLKSYGADEVYDYNDPDVGQKIKASTQGNLTHAMDTISEGNTGKIIADAFSDEGGVVGTILHYQSPRADIKNHFILAYQLLGEDFQFPIPYKVSSDIYALSEKCGSLLSATLALGKVKPMPTLIMPKGLASVDEGFAYMKGGKVSAQKITYRIADTPKE</sequence>
<comment type="caution">
    <text evidence="1">The sequence shown here is derived from an EMBL/GenBank/DDBJ whole genome shotgun (WGS) entry which is preliminary data.</text>
</comment>